<evidence type="ECO:0000313" key="2">
    <source>
        <dbReference type="EMBL" id="MBE1577749.1"/>
    </source>
</evidence>
<gene>
    <name evidence="2" type="ORF">H4W30_004809</name>
</gene>
<dbReference type="EMBL" id="JADBEJ010000005">
    <property type="protein sequence ID" value="MBE1577749.1"/>
    <property type="molecule type" value="Genomic_DNA"/>
</dbReference>
<evidence type="ECO:0000256" key="1">
    <source>
        <dbReference type="SAM" id="MobiDB-lite"/>
    </source>
</evidence>
<accession>A0ABR9LAP1</accession>
<evidence type="ECO:0000313" key="3">
    <source>
        <dbReference type="Proteomes" id="UP000656548"/>
    </source>
</evidence>
<reference evidence="2 3" key="1">
    <citation type="submission" date="2020-10" db="EMBL/GenBank/DDBJ databases">
        <title>Sequencing the genomes of 1000 actinobacteria strains.</title>
        <authorList>
            <person name="Klenk H.-P."/>
        </authorList>
    </citation>
    <scope>NUCLEOTIDE SEQUENCE [LARGE SCALE GENOMIC DNA]</scope>
    <source>
        <strain evidence="2 3">DSM 46661</strain>
    </source>
</reference>
<keyword evidence="3" id="KW-1185">Reference proteome</keyword>
<organism evidence="2 3">
    <name type="scientific">Amycolatopsis roodepoortensis</name>
    <dbReference type="NCBI Taxonomy" id="700274"/>
    <lineage>
        <taxon>Bacteria</taxon>
        <taxon>Bacillati</taxon>
        <taxon>Actinomycetota</taxon>
        <taxon>Actinomycetes</taxon>
        <taxon>Pseudonocardiales</taxon>
        <taxon>Pseudonocardiaceae</taxon>
        <taxon>Amycolatopsis</taxon>
    </lineage>
</organism>
<sequence>MSKYVPPSSFLIEAYAAMAGVPFRADLAVLGGAVARLYDDLLDEYGSEDLAGRLSAGHRHHGPAGVQGEGSDRSAVWDCPGQRPRVGRVCERPQPDGFVHAAGGEQVGLHCGRQDRSGVAGEGGPCGLDGDSVFVEAYK</sequence>
<dbReference type="Proteomes" id="UP000656548">
    <property type="component" value="Unassembled WGS sequence"/>
</dbReference>
<proteinExistence type="predicted"/>
<name>A0ABR9LAP1_9PSEU</name>
<protein>
    <submittedName>
        <fullName evidence="2">Uncharacterized protein</fullName>
    </submittedName>
</protein>
<comment type="caution">
    <text evidence="2">The sequence shown here is derived from an EMBL/GenBank/DDBJ whole genome shotgun (WGS) entry which is preliminary data.</text>
</comment>
<feature type="region of interest" description="Disordered" evidence="1">
    <location>
        <begin position="54"/>
        <end position="75"/>
    </location>
</feature>